<dbReference type="InterPro" id="IPR000719">
    <property type="entry name" value="Prot_kinase_dom"/>
</dbReference>
<dbReference type="Gene3D" id="1.10.510.10">
    <property type="entry name" value="Transferase(Phosphotransferase) domain 1"/>
    <property type="match status" value="1"/>
</dbReference>
<comment type="caution">
    <text evidence="10">The sequence shown here is derived from an EMBL/GenBank/DDBJ whole genome shotgun (WGS) entry which is preliminary data.</text>
</comment>
<dbReference type="FunFam" id="1.10.510.10:FF:000100">
    <property type="entry name" value="inhibitor of nuclear factor kappa-B kinase subunit epsilon"/>
    <property type="match status" value="1"/>
</dbReference>
<dbReference type="SUPFAM" id="SSF56112">
    <property type="entry name" value="Protein kinase-like (PK-like)"/>
    <property type="match status" value="1"/>
</dbReference>
<feature type="binding site" evidence="8">
    <location>
        <position position="45"/>
    </location>
    <ligand>
        <name>ATP</name>
        <dbReference type="ChEBI" id="CHEBI:30616"/>
    </ligand>
</feature>
<evidence type="ECO:0000256" key="6">
    <source>
        <dbReference type="ARBA" id="ARBA00022777"/>
    </source>
</evidence>
<evidence type="ECO:0000313" key="11">
    <source>
        <dbReference type="Proteomes" id="UP001152320"/>
    </source>
</evidence>
<gene>
    <name evidence="10" type="ORF">HOLleu_06041</name>
</gene>
<dbReference type="GO" id="GO:0005524">
    <property type="term" value="F:ATP binding"/>
    <property type="evidence" value="ECO:0007669"/>
    <property type="project" value="UniProtKB-UniRule"/>
</dbReference>
<dbReference type="GO" id="GO:0006950">
    <property type="term" value="P:response to stress"/>
    <property type="evidence" value="ECO:0007669"/>
    <property type="project" value="UniProtKB-ARBA"/>
</dbReference>
<evidence type="ECO:0000256" key="2">
    <source>
        <dbReference type="ARBA" id="ARBA00022490"/>
    </source>
</evidence>
<dbReference type="Pfam" id="PF18396">
    <property type="entry name" value="TBK1_ULD"/>
    <property type="match status" value="1"/>
</dbReference>
<keyword evidence="2" id="KW-0963">Cytoplasm</keyword>
<evidence type="ECO:0000256" key="5">
    <source>
        <dbReference type="ARBA" id="ARBA00022741"/>
    </source>
</evidence>
<evidence type="ECO:0000256" key="4">
    <source>
        <dbReference type="ARBA" id="ARBA00022679"/>
    </source>
</evidence>
<evidence type="ECO:0000313" key="10">
    <source>
        <dbReference type="EMBL" id="KAJ8047132.1"/>
    </source>
</evidence>
<dbReference type="GO" id="GO:0045089">
    <property type="term" value="P:positive regulation of innate immune response"/>
    <property type="evidence" value="ECO:0007669"/>
    <property type="project" value="UniProtKB-ARBA"/>
</dbReference>
<dbReference type="InterPro" id="IPR017441">
    <property type="entry name" value="Protein_kinase_ATP_BS"/>
</dbReference>
<keyword evidence="3" id="KW-0723">Serine/threonine-protein kinase</keyword>
<name>A0A9Q1CKD6_HOLLE</name>
<reference evidence="10" key="1">
    <citation type="submission" date="2021-10" db="EMBL/GenBank/DDBJ databases">
        <title>Tropical sea cucumber genome reveals ecological adaptation and Cuvierian tubules defense mechanism.</title>
        <authorList>
            <person name="Chen T."/>
        </authorList>
    </citation>
    <scope>NUCLEOTIDE SEQUENCE</scope>
    <source>
        <strain evidence="10">Nanhai2018</strain>
        <tissue evidence="10">Muscle</tissue>
    </source>
</reference>
<dbReference type="Pfam" id="PF18394">
    <property type="entry name" value="TBK1_CCD1"/>
    <property type="match status" value="1"/>
</dbReference>
<proteinExistence type="predicted"/>
<dbReference type="InterPro" id="IPR011009">
    <property type="entry name" value="Kinase-like_dom_sf"/>
</dbReference>
<sequence>MMMAKNPIRSSKSFIWYTRDVLGTGATSTVYLGRFKKNGDKVAVKVFNNLSFMRPSSVQQREFDVLLKLKHENIVKLIAIEEDQLQKQPVLVMELCTGGSLYSMLEDPENSYGLSEKEFLKVLGDIAAGMKHLREKDIVHRDIKPGNIMRVKSDDGSFIYKLADFGAARELEEDQPYMSLYGTEEYLHPDLYQRAVLRQHTNLAFTARTDLWSTGVTFYHTATGVLPFRPFGGRKNRDIMFHITTKKQSGIISAVQRDSPGGEIEWSEKLPQHCHISRGLRPYITSMLAGLMECHMGKMWTFDKLFDHVRMIQEMVVIFVFVPRTSELLKVFVPSNGKFAAFQEQVTFLTSIPDKNQLFYFDYDEFVPDISKNCCDYPKTVAENPMILFTKSSEDFPALMPTPQPSTKKTSTHFSLENDLALAKMYAAVLYYQRDVLEYTIIKQKLYSLIPKTIHSVLKGKMLSLQRDSKELESVISQTETLFRMWKAFSSHWQSLLVNKETFEILETRKELEEIENSLGVTAKSFLEVKKEFQSMQKLLRTSLEENILKRSTLLESWANRVKGSDPCTNCVGKFEVYLQDSVQIYQQFRKDRQAKKLSYNEEQIHKMDKDKLGVKCAKAASLLSDHCENKWKKIHFTFRDWWNNESLVYQSQVDAVEGSLHSLAGKAQRLKESVRELVDNMQRSSLHYQKLVYDSFAGSVMDASDATTSMSGIVETKETGTGSIVAQETHSPEPIQETMDTSSSEEYLAQLVNVVESVKLIHNDLMKMKDKGDTDGWMQMTKKQKSLLDSLDQSVQLGIPILQNAKVLGSG</sequence>
<evidence type="ECO:0000256" key="1">
    <source>
        <dbReference type="ARBA" id="ARBA00004496"/>
    </source>
</evidence>
<dbReference type="GO" id="GO:0010628">
    <property type="term" value="P:positive regulation of gene expression"/>
    <property type="evidence" value="ECO:0007669"/>
    <property type="project" value="UniProtKB-ARBA"/>
</dbReference>
<keyword evidence="11" id="KW-1185">Reference proteome</keyword>
<evidence type="ECO:0000256" key="8">
    <source>
        <dbReference type="PROSITE-ProRule" id="PRU10141"/>
    </source>
</evidence>
<accession>A0A9Q1CKD6</accession>
<dbReference type="AlphaFoldDB" id="A0A9Q1CKD6"/>
<evidence type="ECO:0000256" key="7">
    <source>
        <dbReference type="ARBA" id="ARBA00022840"/>
    </source>
</evidence>
<dbReference type="Proteomes" id="UP001152320">
    <property type="component" value="Chromosome 2"/>
</dbReference>
<dbReference type="PANTHER" id="PTHR22969">
    <property type="entry name" value="IKB KINASE"/>
    <property type="match status" value="1"/>
</dbReference>
<keyword evidence="4" id="KW-0808">Transferase</keyword>
<dbReference type="CDD" id="cd12219">
    <property type="entry name" value="Ubl_TBK1_like"/>
    <property type="match status" value="1"/>
</dbReference>
<keyword evidence="5 8" id="KW-0547">Nucleotide-binding</keyword>
<dbReference type="InterPro" id="IPR051180">
    <property type="entry name" value="IKK"/>
</dbReference>
<dbReference type="EMBL" id="JAIZAY010000002">
    <property type="protein sequence ID" value="KAJ8047132.1"/>
    <property type="molecule type" value="Genomic_DNA"/>
</dbReference>
<keyword evidence="7 8" id="KW-0067">ATP-binding</keyword>
<dbReference type="Gene3D" id="3.10.20.90">
    <property type="entry name" value="Phosphatidylinositol 3-kinase Catalytic Subunit, Chain A, domain 1"/>
    <property type="match status" value="1"/>
</dbReference>
<dbReference type="InterPro" id="IPR041309">
    <property type="entry name" value="TBK1_CC1"/>
</dbReference>
<dbReference type="SMART" id="SM00220">
    <property type="entry name" value="S_TKc"/>
    <property type="match status" value="1"/>
</dbReference>
<dbReference type="PROSITE" id="PS50011">
    <property type="entry name" value="PROTEIN_KINASE_DOM"/>
    <property type="match status" value="1"/>
</dbReference>
<organism evidence="10 11">
    <name type="scientific">Holothuria leucospilota</name>
    <name type="common">Black long sea cucumber</name>
    <name type="synonym">Mertensiothuria leucospilota</name>
    <dbReference type="NCBI Taxonomy" id="206669"/>
    <lineage>
        <taxon>Eukaryota</taxon>
        <taxon>Metazoa</taxon>
        <taxon>Echinodermata</taxon>
        <taxon>Eleutherozoa</taxon>
        <taxon>Echinozoa</taxon>
        <taxon>Holothuroidea</taxon>
        <taxon>Aspidochirotacea</taxon>
        <taxon>Aspidochirotida</taxon>
        <taxon>Holothuriidae</taxon>
        <taxon>Holothuria</taxon>
    </lineage>
</organism>
<dbReference type="OrthoDB" id="10013850at2759"/>
<evidence type="ECO:0000259" key="9">
    <source>
        <dbReference type="PROSITE" id="PS50011"/>
    </source>
</evidence>
<feature type="domain" description="Protein kinase" evidence="9">
    <location>
        <begin position="16"/>
        <end position="311"/>
    </location>
</feature>
<dbReference type="GO" id="GO:0009967">
    <property type="term" value="P:positive regulation of signal transduction"/>
    <property type="evidence" value="ECO:0007669"/>
    <property type="project" value="UniProtKB-ARBA"/>
</dbReference>
<dbReference type="FunFam" id="3.30.200.20:FF:000106">
    <property type="entry name" value="serine/threonine-protein kinase TBK1 isoform X1"/>
    <property type="match status" value="1"/>
</dbReference>
<keyword evidence="6 10" id="KW-0418">Kinase</keyword>
<dbReference type="PROSITE" id="PS00107">
    <property type="entry name" value="PROTEIN_KINASE_ATP"/>
    <property type="match status" value="1"/>
</dbReference>
<dbReference type="PANTHER" id="PTHR22969:SF15">
    <property type="entry name" value="FI05319P"/>
    <property type="match status" value="1"/>
</dbReference>
<dbReference type="GO" id="GO:0004674">
    <property type="term" value="F:protein serine/threonine kinase activity"/>
    <property type="evidence" value="ECO:0007669"/>
    <property type="project" value="UniProtKB-KW"/>
</dbReference>
<dbReference type="InterPro" id="IPR041087">
    <property type="entry name" value="TBK1_ULD"/>
</dbReference>
<dbReference type="Pfam" id="PF00069">
    <property type="entry name" value="Pkinase"/>
    <property type="match status" value="1"/>
</dbReference>
<evidence type="ECO:0000256" key="3">
    <source>
        <dbReference type="ARBA" id="ARBA00022527"/>
    </source>
</evidence>
<comment type="subcellular location">
    <subcellularLocation>
        <location evidence="1">Cytoplasm</location>
    </subcellularLocation>
</comment>
<dbReference type="Gene3D" id="1.20.1270.420">
    <property type="match status" value="1"/>
</dbReference>
<protein>
    <submittedName>
        <fullName evidence="10">Serine/threonine-protein kinase TBK1</fullName>
    </submittedName>
</protein>
<dbReference type="Gene3D" id="3.30.200.20">
    <property type="entry name" value="Phosphorylase Kinase, domain 1"/>
    <property type="match status" value="1"/>
</dbReference>
<dbReference type="GO" id="GO:0005737">
    <property type="term" value="C:cytoplasm"/>
    <property type="evidence" value="ECO:0007669"/>
    <property type="project" value="UniProtKB-SubCell"/>
</dbReference>